<dbReference type="Proteomes" id="UP000321485">
    <property type="component" value="Unassembled WGS sequence"/>
</dbReference>
<feature type="transmembrane region" description="Helical" evidence="6">
    <location>
        <begin position="285"/>
        <end position="307"/>
    </location>
</feature>
<feature type="domain" description="PAC" evidence="8">
    <location>
        <begin position="395"/>
        <end position="447"/>
    </location>
</feature>
<reference evidence="10 11" key="1">
    <citation type="journal article" date="2015" name="Stand. Genomic Sci.">
        <title>Genomic Encyclopedia of Bacterial and Archaeal Type Strains, Phase III: the genomes of soil and plant-associated and newly described type strains.</title>
        <authorList>
            <person name="Whitman W.B."/>
            <person name="Woyke T."/>
            <person name="Klenk H.P."/>
            <person name="Zhou Y."/>
            <person name="Lilburn T.G."/>
            <person name="Beck B.J."/>
            <person name="De Vos P."/>
            <person name="Vandamme P."/>
            <person name="Eisen J.A."/>
            <person name="Garrity G."/>
            <person name="Hugenholtz P."/>
            <person name="Kyrpides N.C."/>
        </authorList>
    </citation>
    <scope>NUCLEOTIDE SEQUENCE [LARGE SCALE GENOMIC DNA]</scope>
    <source>
        <strain evidence="10 11">DSM 64</strain>
    </source>
</reference>
<evidence type="ECO:0000256" key="6">
    <source>
        <dbReference type="SAM" id="Phobius"/>
    </source>
</evidence>
<organism evidence="10 11">
    <name type="scientific">Acidovorax delafieldii</name>
    <name type="common">Pseudomonas delafieldii</name>
    <dbReference type="NCBI Taxonomy" id="47920"/>
    <lineage>
        <taxon>Bacteria</taxon>
        <taxon>Pseudomonadati</taxon>
        <taxon>Pseudomonadota</taxon>
        <taxon>Betaproteobacteria</taxon>
        <taxon>Burkholderiales</taxon>
        <taxon>Comamonadaceae</taxon>
        <taxon>Acidovorax</taxon>
    </lineage>
</organism>
<evidence type="ECO:0000256" key="3">
    <source>
        <dbReference type="ARBA" id="ARBA00022692"/>
    </source>
</evidence>
<feature type="domain" description="GGDEF" evidence="9">
    <location>
        <begin position="610"/>
        <end position="743"/>
    </location>
</feature>
<dbReference type="Pfam" id="PF00990">
    <property type="entry name" value="GGDEF"/>
    <property type="match status" value="1"/>
</dbReference>
<accession>A0A561XNH1</accession>
<keyword evidence="4 6" id="KW-1133">Transmembrane helix</keyword>
<dbReference type="InterPro" id="IPR000700">
    <property type="entry name" value="PAS-assoc_C"/>
</dbReference>
<keyword evidence="5 6" id="KW-0472">Membrane</keyword>
<dbReference type="InterPro" id="IPR029787">
    <property type="entry name" value="Nucleotide_cyclase"/>
</dbReference>
<dbReference type="Pfam" id="PF02743">
    <property type="entry name" value="dCache_1"/>
    <property type="match status" value="1"/>
</dbReference>
<evidence type="ECO:0000259" key="7">
    <source>
        <dbReference type="PROSITE" id="PS50112"/>
    </source>
</evidence>
<protein>
    <submittedName>
        <fullName evidence="10">PAS domain S-box-containing protein/diguanylate cyclase (GGDEF)-like protein</fullName>
    </submittedName>
</protein>
<dbReference type="Pfam" id="PF00989">
    <property type="entry name" value="PAS"/>
    <property type="match status" value="1"/>
</dbReference>
<dbReference type="CDD" id="cd12914">
    <property type="entry name" value="PDC1_DGC_like"/>
    <property type="match status" value="1"/>
</dbReference>
<dbReference type="InterPro" id="IPR052155">
    <property type="entry name" value="Biofilm_reg_signaling"/>
</dbReference>
<sequence length="762" mass="83301">MSSLRQFFSHRLIWLALLVALGIGTLFARTIWTIRNDEWSYAEQTNANLARTLEQGLAWSLDSFDKSLEGVAREVARPEVWALSPDLRARVVFDNSLRARGAGDVLVLDAQGNVVLDSGSLVPRRANFADRDYFLAFRDRGEQGLFFGKPVPSRVTGLNILPISRGYYNEDGSFAGVVVGAIRLSYFNELFGSLDLGYNSGVNMFRQDGVVISRFPYGDADVGKTIAGTPNLLRFQAEGTGSFVGKAALDGVERLYSFRTVGNYPLILNVAQSTGTILAKWRSSAWVLGGFAVLLMLGCLGLAMVFVRELVLRQQVSARLTEAEHDLRTTLDNVPSMIAYWDAGMRNRFANRATLEEFGTYPAPVRGRHISELLSESRYAASKPYYDLALAGAPQRFERTDKDPQGMPRHSIVSYLPDTDERGVVTGLFVQVTDITERKRMENELFDEKERVRLTLQSIGDAVVCSDAKGMVTYLNPVAERLTGWQAFDAAGHNVDEVVSLRCPDNDEPLPNTLRTAIQQGAATDPVRGVLVHRASGQRFQVEETASAVTDRHGAVTGAVAVLRDVTEAVAMAERMAHLAQYDALTDLPNRVLLQDRAQLAMAQARRDGKSLAVMYLDLDGFKEINDSLGHDVGDILLVQFAQRLQAAVRASDTVCRQGGDEFVVLLPGLDGVEPACLVARKILAACDAPFGLAGQPARVGVSGGIALFPQHGSTFDELSRHADGAMYAAKRGGRMRFMLYQGPDADPEVVLPESSQVAAAQ</sequence>
<dbReference type="InterPro" id="IPR001610">
    <property type="entry name" value="PAC"/>
</dbReference>
<dbReference type="NCBIfam" id="TIGR00229">
    <property type="entry name" value="sensory_box"/>
    <property type="match status" value="2"/>
</dbReference>
<evidence type="ECO:0000256" key="5">
    <source>
        <dbReference type="ARBA" id="ARBA00023136"/>
    </source>
</evidence>
<dbReference type="InterPro" id="IPR013767">
    <property type="entry name" value="PAS_fold"/>
</dbReference>
<dbReference type="CDD" id="cd01949">
    <property type="entry name" value="GGDEF"/>
    <property type="match status" value="1"/>
</dbReference>
<dbReference type="InterPro" id="IPR000160">
    <property type="entry name" value="GGDEF_dom"/>
</dbReference>
<dbReference type="NCBIfam" id="TIGR00254">
    <property type="entry name" value="GGDEF"/>
    <property type="match status" value="1"/>
</dbReference>
<comment type="subcellular location">
    <subcellularLocation>
        <location evidence="1">Cell membrane</location>
        <topology evidence="1">Multi-pass membrane protein</topology>
    </subcellularLocation>
</comment>
<feature type="domain" description="PAS" evidence="7">
    <location>
        <begin position="448"/>
        <end position="521"/>
    </location>
</feature>
<name>A0A561XNH1_ACIDE</name>
<dbReference type="EMBL" id="VJWE01000013">
    <property type="protein sequence ID" value="TWG37647.1"/>
    <property type="molecule type" value="Genomic_DNA"/>
</dbReference>
<dbReference type="SUPFAM" id="SSF55073">
    <property type="entry name" value="Nucleotide cyclase"/>
    <property type="match status" value="1"/>
</dbReference>
<gene>
    <name evidence="10" type="ORF">ATF69_2695</name>
</gene>
<dbReference type="GO" id="GO:0005886">
    <property type="term" value="C:plasma membrane"/>
    <property type="evidence" value="ECO:0007669"/>
    <property type="project" value="UniProtKB-SubCell"/>
</dbReference>
<comment type="caution">
    <text evidence="10">The sequence shown here is derived from an EMBL/GenBank/DDBJ whole genome shotgun (WGS) entry which is preliminary data.</text>
</comment>
<dbReference type="GO" id="GO:0006355">
    <property type="term" value="P:regulation of DNA-templated transcription"/>
    <property type="evidence" value="ECO:0007669"/>
    <property type="project" value="InterPro"/>
</dbReference>
<dbReference type="PANTHER" id="PTHR44757">
    <property type="entry name" value="DIGUANYLATE CYCLASE DGCP"/>
    <property type="match status" value="1"/>
</dbReference>
<dbReference type="Gene3D" id="3.30.450.20">
    <property type="entry name" value="PAS domain"/>
    <property type="match status" value="4"/>
</dbReference>
<dbReference type="SMART" id="SM00086">
    <property type="entry name" value="PAC"/>
    <property type="match status" value="2"/>
</dbReference>
<dbReference type="CDD" id="cd00130">
    <property type="entry name" value="PAS"/>
    <property type="match status" value="2"/>
</dbReference>
<dbReference type="RefSeq" id="WP_146871274.1">
    <property type="nucleotide sequence ID" value="NZ_VJWE01000013.1"/>
</dbReference>
<dbReference type="PROSITE" id="PS50112">
    <property type="entry name" value="PAS"/>
    <property type="match status" value="1"/>
</dbReference>
<keyword evidence="3 6" id="KW-0812">Transmembrane</keyword>
<feature type="domain" description="PAC" evidence="8">
    <location>
        <begin position="525"/>
        <end position="578"/>
    </location>
</feature>
<evidence type="ECO:0000259" key="8">
    <source>
        <dbReference type="PROSITE" id="PS50113"/>
    </source>
</evidence>
<dbReference type="PANTHER" id="PTHR44757:SF4">
    <property type="entry name" value="DIGUANYLATE CYCLASE DGCE-RELATED"/>
    <property type="match status" value="1"/>
</dbReference>
<dbReference type="SMART" id="SM00267">
    <property type="entry name" value="GGDEF"/>
    <property type="match status" value="1"/>
</dbReference>
<dbReference type="InterPro" id="IPR013656">
    <property type="entry name" value="PAS_4"/>
</dbReference>
<dbReference type="GeneID" id="51111753"/>
<dbReference type="InterPro" id="IPR033479">
    <property type="entry name" value="dCache_1"/>
</dbReference>
<keyword evidence="2" id="KW-1003">Cell membrane</keyword>
<dbReference type="AlphaFoldDB" id="A0A561XNH1"/>
<evidence type="ECO:0000259" key="9">
    <source>
        <dbReference type="PROSITE" id="PS50887"/>
    </source>
</evidence>
<dbReference type="InterPro" id="IPR000014">
    <property type="entry name" value="PAS"/>
</dbReference>
<evidence type="ECO:0000313" key="10">
    <source>
        <dbReference type="EMBL" id="TWG37647.1"/>
    </source>
</evidence>
<proteinExistence type="predicted"/>
<dbReference type="Gene3D" id="3.30.70.270">
    <property type="match status" value="1"/>
</dbReference>
<dbReference type="PROSITE" id="PS50113">
    <property type="entry name" value="PAC"/>
    <property type="match status" value="2"/>
</dbReference>
<dbReference type="PROSITE" id="PS50887">
    <property type="entry name" value="GGDEF"/>
    <property type="match status" value="1"/>
</dbReference>
<evidence type="ECO:0000256" key="2">
    <source>
        <dbReference type="ARBA" id="ARBA00022475"/>
    </source>
</evidence>
<dbReference type="SMART" id="SM00091">
    <property type="entry name" value="PAS"/>
    <property type="match status" value="2"/>
</dbReference>
<dbReference type="CDD" id="cd12915">
    <property type="entry name" value="PDC2_DGC_like"/>
    <property type="match status" value="1"/>
</dbReference>
<dbReference type="InterPro" id="IPR035965">
    <property type="entry name" value="PAS-like_dom_sf"/>
</dbReference>
<dbReference type="SUPFAM" id="SSF55785">
    <property type="entry name" value="PYP-like sensor domain (PAS domain)"/>
    <property type="match status" value="2"/>
</dbReference>
<evidence type="ECO:0000256" key="4">
    <source>
        <dbReference type="ARBA" id="ARBA00022989"/>
    </source>
</evidence>
<evidence type="ECO:0000256" key="1">
    <source>
        <dbReference type="ARBA" id="ARBA00004651"/>
    </source>
</evidence>
<evidence type="ECO:0000313" key="11">
    <source>
        <dbReference type="Proteomes" id="UP000321485"/>
    </source>
</evidence>
<dbReference type="Pfam" id="PF08448">
    <property type="entry name" value="PAS_4"/>
    <property type="match status" value="1"/>
</dbReference>
<dbReference type="InterPro" id="IPR043128">
    <property type="entry name" value="Rev_trsase/Diguanyl_cyclase"/>
</dbReference>